<sequence>MKTRNKNMMMLSQKSYVYLKLLISLLLLTNLNAYANTGKGQLSQLCPLITGQWQGSAANPSGNVKSVETAIMCSADQRNLYISVSKGARFNNSETWWFRLRGQALELIYSDGINADINQSLTLYQQGDGFTFLGKGQIQQRPALVRLSFDPIDSADNKRWLWQQSAHYLDDDSDSYQVIRAIELNPLN</sequence>
<dbReference type="Proteomes" id="UP001139333">
    <property type="component" value="Unassembled WGS sequence"/>
</dbReference>
<evidence type="ECO:0000313" key="1">
    <source>
        <dbReference type="EMBL" id="MCL1142863.1"/>
    </source>
</evidence>
<dbReference type="AlphaFoldDB" id="A0A9X2CGX3"/>
<protein>
    <submittedName>
        <fullName evidence="1">Uncharacterized protein</fullName>
    </submittedName>
</protein>
<proteinExistence type="predicted"/>
<organism evidence="1 2">
    <name type="scientific">Shewanella gaetbuli</name>
    <dbReference type="NCBI Taxonomy" id="220752"/>
    <lineage>
        <taxon>Bacteria</taxon>
        <taxon>Pseudomonadati</taxon>
        <taxon>Pseudomonadota</taxon>
        <taxon>Gammaproteobacteria</taxon>
        <taxon>Alteromonadales</taxon>
        <taxon>Shewanellaceae</taxon>
        <taxon>Shewanella</taxon>
    </lineage>
</organism>
<gene>
    <name evidence="1" type="ORF">L2672_09180</name>
</gene>
<name>A0A9X2CGX3_9GAMM</name>
<accession>A0A9X2CGX3</accession>
<dbReference type="RefSeq" id="WP_248995543.1">
    <property type="nucleotide sequence ID" value="NZ_JAKIKP010000005.1"/>
</dbReference>
<dbReference type="EMBL" id="JAKIKP010000005">
    <property type="protein sequence ID" value="MCL1142863.1"/>
    <property type="molecule type" value="Genomic_DNA"/>
</dbReference>
<keyword evidence="2" id="KW-1185">Reference proteome</keyword>
<reference evidence="1" key="1">
    <citation type="submission" date="2022-01" db="EMBL/GenBank/DDBJ databases">
        <title>Whole genome-based taxonomy of the Shewanellaceae.</title>
        <authorList>
            <person name="Martin-Rodriguez A.J."/>
        </authorList>
    </citation>
    <scope>NUCLEOTIDE SEQUENCE</scope>
    <source>
        <strain evidence="1">DSM 16422</strain>
    </source>
</reference>
<evidence type="ECO:0000313" key="2">
    <source>
        <dbReference type="Proteomes" id="UP001139333"/>
    </source>
</evidence>
<comment type="caution">
    <text evidence="1">The sequence shown here is derived from an EMBL/GenBank/DDBJ whole genome shotgun (WGS) entry which is preliminary data.</text>
</comment>